<keyword evidence="4" id="KW-1185">Reference proteome</keyword>
<reference evidence="3 4" key="1">
    <citation type="journal article" date="2019" name="Int. J. Syst. Evol. Microbiol.">
        <title>The Global Catalogue of Microorganisms (GCM) 10K type strain sequencing project: providing services to taxonomists for standard genome sequencing and annotation.</title>
        <authorList>
            <consortium name="The Broad Institute Genomics Platform"/>
            <consortium name="The Broad Institute Genome Sequencing Center for Infectious Disease"/>
            <person name="Wu L."/>
            <person name="Ma J."/>
        </authorList>
    </citation>
    <scope>NUCLEOTIDE SEQUENCE [LARGE SCALE GENOMIC DNA]</scope>
    <source>
        <strain evidence="3 4">CGMCC 1.12121</strain>
    </source>
</reference>
<gene>
    <name evidence="3" type="ORF">ACFSBX_01410</name>
</gene>
<name>A0ABD6CIV7_9EURY</name>
<evidence type="ECO:0000259" key="2">
    <source>
        <dbReference type="Pfam" id="PF07883"/>
    </source>
</evidence>
<dbReference type="InterPro" id="IPR014710">
    <property type="entry name" value="RmlC-like_jellyroll"/>
</dbReference>
<dbReference type="SUPFAM" id="SSF51182">
    <property type="entry name" value="RmlC-like cupins"/>
    <property type="match status" value="1"/>
</dbReference>
<dbReference type="InterPro" id="IPR051610">
    <property type="entry name" value="GPI/OXD"/>
</dbReference>
<accession>A0ABD6CIV7</accession>
<sequence length="130" mass="14307">MTTDFNVVDPETVEAERFPESGNLHRKFTEALGCTEMRVNAVTLEPGEATTPHAHERQEEVYVALDGGTVEIDGEIYDVAPGGIVRIGPEPMRSVRNESDAAQTWVMIGAPPLGTVDDFGEYTVRDDERE</sequence>
<evidence type="ECO:0000256" key="1">
    <source>
        <dbReference type="ARBA" id="ARBA00022723"/>
    </source>
</evidence>
<protein>
    <submittedName>
        <fullName evidence="3">Cupin domain-containing protein</fullName>
    </submittedName>
</protein>
<dbReference type="Gene3D" id="2.60.120.10">
    <property type="entry name" value="Jelly Rolls"/>
    <property type="match status" value="1"/>
</dbReference>
<evidence type="ECO:0000313" key="3">
    <source>
        <dbReference type="EMBL" id="MFD1597621.1"/>
    </source>
</evidence>
<dbReference type="PANTHER" id="PTHR35848">
    <property type="entry name" value="OXALATE-BINDING PROTEIN"/>
    <property type="match status" value="1"/>
</dbReference>
<dbReference type="Proteomes" id="UP001597085">
    <property type="component" value="Unassembled WGS sequence"/>
</dbReference>
<evidence type="ECO:0000313" key="4">
    <source>
        <dbReference type="Proteomes" id="UP001597085"/>
    </source>
</evidence>
<proteinExistence type="predicted"/>
<dbReference type="Pfam" id="PF07883">
    <property type="entry name" value="Cupin_2"/>
    <property type="match status" value="1"/>
</dbReference>
<feature type="domain" description="Cupin type-2" evidence="2">
    <location>
        <begin position="42"/>
        <end position="108"/>
    </location>
</feature>
<keyword evidence="1" id="KW-0479">Metal-binding</keyword>
<organism evidence="3 4">
    <name type="scientific">Halobellus rarus</name>
    <dbReference type="NCBI Taxonomy" id="1126237"/>
    <lineage>
        <taxon>Archaea</taxon>
        <taxon>Methanobacteriati</taxon>
        <taxon>Methanobacteriota</taxon>
        <taxon>Stenosarchaea group</taxon>
        <taxon>Halobacteria</taxon>
        <taxon>Halobacteriales</taxon>
        <taxon>Haloferacaceae</taxon>
        <taxon>Halobellus</taxon>
    </lineage>
</organism>
<dbReference type="InterPro" id="IPR013096">
    <property type="entry name" value="Cupin_2"/>
</dbReference>
<dbReference type="AlphaFoldDB" id="A0ABD6CIV7"/>
<comment type="caution">
    <text evidence="3">The sequence shown here is derived from an EMBL/GenBank/DDBJ whole genome shotgun (WGS) entry which is preliminary data.</text>
</comment>
<dbReference type="GO" id="GO:0046872">
    <property type="term" value="F:metal ion binding"/>
    <property type="evidence" value="ECO:0007669"/>
    <property type="project" value="UniProtKB-KW"/>
</dbReference>
<dbReference type="RefSeq" id="WP_256421510.1">
    <property type="nucleotide sequence ID" value="NZ_JANHDI010000008.1"/>
</dbReference>
<dbReference type="InterPro" id="IPR011051">
    <property type="entry name" value="RmlC_Cupin_sf"/>
</dbReference>
<dbReference type="EMBL" id="JBHUDK010000002">
    <property type="protein sequence ID" value="MFD1597621.1"/>
    <property type="molecule type" value="Genomic_DNA"/>
</dbReference>